<dbReference type="AlphaFoldDB" id="A0A9W9LGY6"/>
<organism evidence="1 2">
    <name type="scientific">Penicillium capsulatum</name>
    <dbReference type="NCBI Taxonomy" id="69766"/>
    <lineage>
        <taxon>Eukaryota</taxon>
        <taxon>Fungi</taxon>
        <taxon>Dikarya</taxon>
        <taxon>Ascomycota</taxon>
        <taxon>Pezizomycotina</taxon>
        <taxon>Eurotiomycetes</taxon>
        <taxon>Eurotiomycetidae</taxon>
        <taxon>Eurotiales</taxon>
        <taxon>Aspergillaceae</taxon>
        <taxon>Penicillium</taxon>
    </lineage>
</organism>
<accession>A0A9W9LGY6</accession>
<reference evidence="1" key="2">
    <citation type="journal article" date="2023" name="IMA Fungus">
        <title>Comparative genomic study of the Penicillium genus elucidates a diverse pangenome and 15 lateral gene transfer events.</title>
        <authorList>
            <person name="Petersen C."/>
            <person name="Sorensen T."/>
            <person name="Nielsen M.R."/>
            <person name="Sondergaard T.E."/>
            <person name="Sorensen J.L."/>
            <person name="Fitzpatrick D.A."/>
            <person name="Frisvad J.C."/>
            <person name="Nielsen K.L."/>
        </authorList>
    </citation>
    <scope>NUCLEOTIDE SEQUENCE</scope>
    <source>
        <strain evidence="1">IBT 21917</strain>
    </source>
</reference>
<dbReference type="Proteomes" id="UP001146351">
    <property type="component" value="Unassembled WGS sequence"/>
</dbReference>
<comment type="caution">
    <text evidence="1">The sequence shown here is derived from an EMBL/GenBank/DDBJ whole genome shotgun (WGS) entry which is preliminary data.</text>
</comment>
<gene>
    <name evidence="1" type="ORF">N7492_008305</name>
</gene>
<dbReference type="EMBL" id="JAPQKO010000006">
    <property type="protein sequence ID" value="KAJ5155502.1"/>
    <property type="molecule type" value="Genomic_DNA"/>
</dbReference>
<sequence length="699" mass="78397">MWFVRRAPDEKAVRRTDPYCIVERASLGRPAAKRARSSAVQSGGATTLADLDPLEKSCPELAKLGIKEYLFIQNMGGYSSSSSSEASPTPDQVLTEYEIFDAVMDPASLFSLIYSKDRAFGSSIIYAGSHQTRPLLDLVSRDLAKTLDACLVWHRFYSPQIPTLVDLRKRLTAEGHLANCATKMLFASLSLTALEMPEGPTKQYTNLKQSLRLCISSYGQEFIFDPPSHRDSIIASLFLCDYKPTALATSQPVVHRAVKSQLYINVAYQVAERLRLLPEHLKQSLQALIVLDPYALECYIADLLQSIQVYTYHATLSGFAKKPLHAMRRVLSRIKPAIDLLQGILRHRQLSPRLIFQMQYVTGIYITMRSLADVKHNCLDPDQIAMIIENVEMECLEHTQFSSDLLAGSMVYSTQDEIYAAHSLLELRFYLTQIQTTGAGLFYTIIMRGRSEQGKVSPGEEPHLDYTDTTKLGDQVLNAYKPFDGRRALPDASARFTQRFGATWPWKLRDVLQLFLRCTQSLKLDGVAFHPPCRSIIIDILPMCKNIVENNSMVLKMVGVPRVNFDELRDLLRNCALQVGAMSVPPGISSDTAFVGGCVYAASSKLLNGMCDVMERVTNQFMEEQKQKDQSGMLQMPVNFDFTNGVGEPLHSDEWSLLPFVGASDFSMDFHNDFDWTSALHVFASSPSDFYSEDPLDVE</sequence>
<name>A0A9W9LGY6_9EURO</name>
<protein>
    <submittedName>
        <fullName evidence="1">Uncharacterized protein</fullName>
    </submittedName>
</protein>
<reference evidence="1" key="1">
    <citation type="submission" date="2022-11" db="EMBL/GenBank/DDBJ databases">
        <authorList>
            <person name="Petersen C."/>
        </authorList>
    </citation>
    <scope>NUCLEOTIDE SEQUENCE</scope>
    <source>
        <strain evidence="1">IBT 21917</strain>
    </source>
</reference>
<proteinExistence type="predicted"/>
<evidence type="ECO:0000313" key="2">
    <source>
        <dbReference type="Proteomes" id="UP001146351"/>
    </source>
</evidence>
<evidence type="ECO:0000313" key="1">
    <source>
        <dbReference type="EMBL" id="KAJ5155502.1"/>
    </source>
</evidence>
<keyword evidence="2" id="KW-1185">Reference proteome</keyword>
<dbReference type="OrthoDB" id="2129491at2759"/>